<dbReference type="EMBL" id="JAMKOV010000001">
    <property type="protein sequence ID" value="KAI8045955.1"/>
    <property type="molecule type" value="Genomic_DNA"/>
</dbReference>
<proteinExistence type="predicted"/>
<feature type="non-terminal residue" evidence="1">
    <location>
        <position position="1"/>
    </location>
</feature>
<protein>
    <submittedName>
        <fullName evidence="1">Uncharacterized protein</fullName>
    </submittedName>
</protein>
<keyword evidence="2" id="KW-1185">Reference proteome</keyword>
<evidence type="ECO:0000313" key="2">
    <source>
        <dbReference type="Proteomes" id="UP001059596"/>
    </source>
</evidence>
<evidence type="ECO:0000313" key="1">
    <source>
        <dbReference type="EMBL" id="KAI8045955.1"/>
    </source>
</evidence>
<sequence length="82" mass="9502">VQSQLHSALLLRFPHCLSSREKGQNCTQKVEEWWKLGRVTSLQQLSRRKCSNGIKVEPDVGSTPFNLQTSRNCSEMRYSFFI</sequence>
<gene>
    <name evidence="1" type="ORF">M5D96_002146</name>
</gene>
<organism evidence="1 2">
    <name type="scientific">Drosophila gunungcola</name>
    <name type="common">fruit fly</name>
    <dbReference type="NCBI Taxonomy" id="103775"/>
    <lineage>
        <taxon>Eukaryota</taxon>
        <taxon>Metazoa</taxon>
        <taxon>Ecdysozoa</taxon>
        <taxon>Arthropoda</taxon>
        <taxon>Hexapoda</taxon>
        <taxon>Insecta</taxon>
        <taxon>Pterygota</taxon>
        <taxon>Neoptera</taxon>
        <taxon>Endopterygota</taxon>
        <taxon>Diptera</taxon>
        <taxon>Brachycera</taxon>
        <taxon>Muscomorpha</taxon>
        <taxon>Ephydroidea</taxon>
        <taxon>Drosophilidae</taxon>
        <taxon>Drosophila</taxon>
        <taxon>Sophophora</taxon>
    </lineage>
</organism>
<accession>A0A9P9YZE3</accession>
<reference evidence="1" key="1">
    <citation type="journal article" date="2023" name="Genome Biol. Evol.">
        <title>Long-read-based Genome Assembly of Drosophila gunungcola Reveals Fewer Chemosensory Genes in Flower-breeding Species.</title>
        <authorList>
            <person name="Negi A."/>
            <person name="Liao B.Y."/>
            <person name="Yeh S.D."/>
        </authorList>
    </citation>
    <scope>NUCLEOTIDE SEQUENCE</scope>
    <source>
        <strain evidence="1">Sukarami</strain>
    </source>
</reference>
<comment type="caution">
    <text evidence="1">The sequence shown here is derived from an EMBL/GenBank/DDBJ whole genome shotgun (WGS) entry which is preliminary data.</text>
</comment>
<dbReference type="AlphaFoldDB" id="A0A9P9YZE3"/>
<dbReference type="Proteomes" id="UP001059596">
    <property type="component" value="Chromosome 3R"/>
</dbReference>
<name>A0A9P9YZE3_9MUSC</name>